<dbReference type="Proteomes" id="UP000017700">
    <property type="component" value="Chromosome"/>
</dbReference>
<reference evidence="8 9" key="1">
    <citation type="journal article" date="2013" name="Genome Announc.">
        <title>Draft genome sequence of Serratia sp. strain ATCC 39006, a model bacterium for analysis of the biosynthesis and regulation of prodigiosin, a carbapenem, and gas vesicles.</title>
        <authorList>
            <person name="Fineran P.C."/>
            <person name="Iglesias Cans M.C."/>
            <person name="Ramsay J.P."/>
            <person name="Wilf N.M."/>
            <person name="Cossyleon D."/>
            <person name="McNeil M.B."/>
            <person name="Williamson N.R."/>
            <person name="Monson R.E."/>
            <person name="Becher S.A."/>
            <person name="Stanton J.A."/>
            <person name="Brugger K."/>
            <person name="Brown S.D."/>
            <person name="Salmond G.P."/>
        </authorList>
    </citation>
    <scope>NUCLEOTIDE SEQUENCE [LARGE SCALE GENOMIC DNA]</scope>
    <source>
        <strain evidence="8">ATCC 39006</strain>
        <strain evidence="9">ATCC 39006 / SC 11482</strain>
    </source>
</reference>
<dbReference type="AlphaFoldDB" id="A0A2I5T6Q5"/>
<dbReference type="InterPro" id="IPR000524">
    <property type="entry name" value="Tscrpt_reg_HTH_GntR"/>
</dbReference>
<dbReference type="InterPro" id="IPR015422">
    <property type="entry name" value="PyrdxlP-dep_Trfase_small"/>
</dbReference>
<dbReference type="KEGG" id="sera:Ser39006_010925"/>
<dbReference type="Proteomes" id="UP000233778">
    <property type="component" value="Chromosome"/>
</dbReference>
<dbReference type="GO" id="GO:0003700">
    <property type="term" value="F:DNA-binding transcription factor activity"/>
    <property type="evidence" value="ECO:0007669"/>
    <property type="project" value="InterPro"/>
</dbReference>
<dbReference type="Gene3D" id="1.10.10.10">
    <property type="entry name" value="Winged helix-like DNA-binding domain superfamily/Winged helix DNA-binding domain"/>
    <property type="match status" value="1"/>
</dbReference>
<evidence type="ECO:0000256" key="3">
    <source>
        <dbReference type="ARBA" id="ARBA00023015"/>
    </source>
</evidence>
<dbReference type="InterPro" id="IPR015424">
    <property type="entry name" value="PyrdxlP-dep_Trfase"/>
</dbReference>
<protein>
    <submittedName>
        <fullName evidence="8">PLP-dependent aminotransferase family protein</fullName>
    </submittedName>
</protein>
<dbReference type="Pfam" id="PF00155">
    <property type="entry name" value="Aminotran_1_2"/>
    <property type="match status" value="1"/>
</dbReference>
<evidence type="ECO:0000256" key="5">
    <source>
        <dbReference type="ARBA" id="ARBA00023163"/>
    </source>
</evidence>
<dbReference type="EMBL" id="CP025085">
    <property type="protein sequence ID" value="AUH00271.1"/>
    <property type="molecule type" value="Genomic_DNA"/>
</dbReference>
<dbReference type="PROSITE" id="PS50949">
    <property type="entry name" value="HTH_GNTR"/>
    <property type="match status" value="1"/>
</dbReference>
<keyword evidence="8" id="KW-0032">Aminotransferase</keyword>
<dbReference type="CDD" id="cd00609">
    <property type="entry name" value="AAT_like"/>
    <property type="match status" value="1"/>
</dbReference>
<evidence type="ECO:0000256" key="2">
    <source>
        <dbReference type="ARBA" id="ARBA00022898"/>
    </source>
</evidence>
<dbReference type="InterPro" id="IPR015421">
    <property type="entry name" value="PyrdxlP-dep_Trfase_major"/>
</dbReference>
<evidence type="ECO:0000313" key="9">
    <source>
        <dbReference type="Proteomes" id="UP000017700"/>
    </source>
</evidence>
<evidence type="ECO:0000313" key="10">
    <source>
        <dbReference type="Proteomes" id="UP000233778"/>
    </source>
</evidence>
<keyword evidence="9" id="KW-1185">Reference proteome</keyword>
<reference evidence="8" key="4">
    <citation type="submission" date="2017-11" db="EMBL/GenBank/DDBJ databases">
        <title>Complete genome sequence of Serratia sp. ATCC 39006.</title>
        <authorList>
            <person name="Hampton H.G."/>
            <person name="Jackson S.A."/>
            <person name="Jauregui R."/>
            <person name="Poulter G.T.M."/>
            <person name="Salmond G.P.C."/>
            <person name="Fineran P.C."/>
        </authorList>
    </citation>
    <scope>NUCLEOTIDE SEQUENCE</scope>
    <source>
        <strain evidence="8">ATCC 39006</strain>
    </source>
</reference>
<keyword evidence="4" id="KW-0238">DNA-binding</keyword>
<evidence type="ECO:0000256" key="4">
    <source>
        <dbReference type="ARBA" id="ARBA00023125"/>
    </source>
</evidence>
<dbReference type="GO" id="GO:0008483">
    <property type="term" value="F:transaminase activity"/>
    <property type="evidence" value="ECO:0007669"/>
    <property type="project" value="UniProtKB-KW"/>
</dbReference>
<dbReference type="SUPFAM" id="SSF53383">
    <property type="entry name" value="PLP-dependent transferases"/>
    <property type="match status" value="1"/>
</dbReference>
<organism evidence="8 9">
    <name type="scientific">Serratia sp. (strain ATCC 39006)</name>
    <name type="common">Prodigiosinella confusarubida</name>
    <dbReference type="NCBI Taxonomy" id="104623"/>
    <lineage>
        <taxon>Bacteria</taxon>
        <taxon>Pseudomonadati</taxon>
        <taxon>Pseudomonadota</taxon>
        <taxon>Gammaproteobacteria</taxon>
        <taxon>Enterobacterales</taxon>
        <taxon>Pectobacteriaceae</taxon>
        <taxon>Prodigiosinella</taxon>
    </lineage>
</organism>
<evidence type="ECO:0000313" key="8">
    <source>
        <dbReference type="EMBL" id="AUH04591.1"/>
    </source>
</evidence>
<dbReference type="KEGG" id="serq:CWC46_10920"/>
<sequence>MKELPQYVKIAQFLCTPIDSGTLKPGDKLPSIRQIAREHKVSTMTALQAIRLLETKGKITAYPRSGYFVAEILLTENKEKIDFLPLTTDEDLHLSLVGTPCRIRLDLANASTELYPTDKLSIIMRQLIYKTPALLGAPVNGMGYEPLRHQIARKALDYGCALDIDEIIVTNGCIEALSLAIRATTKPGDTVVVESPTYFVILQMLQKLGRTVIEIPTTESGLDLEQLEKAINMLNIRAIITIPNANNPMGSTPDEHAKKRLVTLAENNDIIIIEDDIYGDLCYANNRPKPLRAISSNVILCSGFSKTLSPGFRIGWVAAGRHTSTLSAIKYTTTMGTAIYPQATIAEFLRSGSYDIHIKKLRKALSVQIKHIRDTITQYFPPGTTVTDPKGGFVLWVTLPEHTINTRELLKRARLEGIGIAPGAIFASDNRFDHAFRLNAGFGWNTEVKNAIITLAELVCN</sequence>
<dbReference type="Gene3D" id="3.40.640.10">
    <property type="entry name" value="Type I PLP-dependent aspartate aminotransferase-like (Major domain)"/>
    <property type="match status" value="1"/>
</dbReference>
<gene>
    <name evidence="7" type="ORF">CWC46_10920</name>
    <name evidence="8" type="ORF">Ser39006_010925</name>
</gene>
<evidence type="ECO:0000313" key="7">
    <source>
        <dbReference type="EMBL" id="AUH00271.1"/>
    </source>
</evidence>
<dbReference type="PANTHER" id="PTHR46577:SF2">
    <property type="entry name" value="TRANSCRIPTIONAL REGULATORY PROTEIN"/>
    <property type="match status" value="1"/>
</dbReference>
<dbReference type="SMART" id="SM00345">
    <property type="entry name" value="HTH_GNTR"/>
    <property type="match status" value="1"/>
</dbReference>
<feature type="domain" description="HTH gntR-type" evidence="6">
    <location>
        <begin position="4"/>
        <end position="72"/>
    </location>
</feature>
<dbReference type="Pfam" id="PF00392">
    <property type="entry name" value="GntR"/>
    <property type="match status" value="1"/>
</dbReference>
<dbReference type="InterPro" id="IPR036388">
    <property type="entry name" value="WH-like_DNA-bd_sf"/>
</dbReference>
<evidence type="ECO:0000259" key="6">
    <source>
        <dbReference type="PROSITE" id="PS50949"/>
    </source>
</evidence>
<reference evidence="7 10" key="3">
    <citation type="submission" date="2017-11" db="EMBL/GenBank/DDBJ databases">
        <title>Complete genome sequence of Serratia sp. ATCC 39006 LacA.</title>
        <authorList>
            <person name="Hampton H.G."/>
            <person name="Jackson S.A."/>
            <person name="Jauregui R."/>
            <person name="Poulter G.T.M."/>
            <person name="Salmond G.P.C."/>
            <person name="Fineran P.C."/>
        </authorList>
    </citation>
    <scope>NUCLEOTIDE SEQUENCE [LARGE SCALE GENOMIC DNA]</scope>
    <source>
        <strain evidence="7 10">ATCC 39006</strain>
    </source>
</reference>
<dbReference type="GO" id="GO:0003677">
    <property type="term" value="F:DNA binding"/>
    <property type="evidence" value="ECO:0007669"/>
    <property type="project" value="UniProtKB-KW"/>
</dbReference>
<keyword evidence="3" id="KW-0805">Transcription regulation</keyword>
<dbReference type="OrthoDB" id="9802328at2"/>
<keyword evidence="2" id="KW-0663">Pyridoxal phosphate</keyword>
<dbReference type="InterPro" id="IPR004839">
    <property type="entry name" value="Aminotransferase_I/II_large"/>
</dbReference>
<dbReference type="Gene3D" id="3.90.1150.10">
    <property type="entry name" value="Aspartate Aminotransferase, domain 1"/>
    <property type="match status" value="1"/>
</dbReference>
<dbReference type="EMBL" id="CP025084">
    <property type="protein sequence ID" value="AUH04591.1"/>
    <property type="molecule type" value="Genomic_DNA"/>
</dbReference>
<evidence type="ECO:0000256" key="1">
    <source>
        <dbReference type="ARBA" id="ARBA00005384"/>
    </source>
</evidence>
<dbReference type="PANTHER" id="PTHR46577">
    <property type="entry name" value="HTH-TYPE TRANSCRIPTIONAL REGULATORY PROTEIN GABR"/>
    <property type="match status" value="1"/>
</dbReference>
<dbReference type="STRING" id="104623.Ser39006_03287"/>
<dbReference type="SUPFAM" id="SSF46785">
    <property type="entry name" value="Winged helix' DNA-binding domain"/>
    <property type="match status" value="1"/>
</dbReference>
<keyword evidence="5" id="KW-0804">Transcription</keyword>
<dbReference type="RefSeq" id="WP_021016549.1">
    <property type="nucleotide sequence ID" value="NZ_CP025084.1"/>
</dbReference>
<name>A0A2I5T6Q5_SERS3</name>
<keyword evidence="8" id="KW-0808">Transferase</keyword>
<dbReference type="InterPro" id="IPR036390">
    <property type="entry name" value="WH_DNA-bd_sf"/>
</dbReference>
<proteinExistence type="inferred from homology"/>
<dbReference type="InterPro" id="IPR051446">
    <property type="entry name" value="HTH_trans_reg/aminotransferase"/>
</dbReference>
<comment type="similarity">
    <text evidence="1">In the C-terminal section; belongs to the class-I pyridoxal-phosphate-dependent aminotransferase family.</text>
</comment>
<dbReference type="CDD" id="cd07377">
    <property type="entry name" value="WHTH_GntR"/>
    <property type="match status" value="1"/>
</dbReference>
<accession>A0A2I5T6Q5</accession>
<dbReference type="GO" id="GO:0030170">
    <property type="term" value="F:pyridoxal phosphate binding"/>
    <property type="evidence" value="ECO:0007669"/>
    <property type="project" value="InterPro"/>
</dbReference>
<reference evidence="8" key="2">
    <citation type="submission" date="2013-09" db="EMBL/GenBank/DDBJ databases">
        <authorList>
            <person name="Wang G."/>
            <person name="Yang Y."/>
            <person name="Su Y."/>
        </authorList>
    </citation>
    <scope>NUCLEOTIDE SEQUENCE</scope>
    <source>
        <strain evidence="8">ATCC 39006</strain>
    </source>
</reference>